<evidence type="ECO:0000256" key="1">
    <source>
        <dbReference type="SAM" id="MobiDB-lite"/>
    </source>
</evidence>
<accession>A0A842HKG5</accession>
<dbReference type="RefSeq" id="WP_185778583.1">
    <property type="nucleotide sequence ID" value="NZ_JACJUU010000001.1"/>
</dbReference>
<organism evidence="2 3">
    <name type="scientific">Pusillimonas minor</name>
    <dbReference type="NCBI Taxonomy" id="2697024"/>
    <lineage>
        <taxon>Bacteria</taxon>
        <taxon>Pseudomonadati</taxon>
        <taxon>Pseudomonadota</taxon>
        <taxon>Betaproteobacteria</taxon>
        <taxon>Burkholderiales</taxon>
        <taxon>Alcaligenaceae</taxon>
        <taxon>Pusillimonas</taxon>
    </lineage>
</organism>
<evidence type="ECO:0000313" key="3">
    <source>
        <dbReference type="Proteomes" id="UP000545386"/>
    </source>
</evidence>
<evidence type="ECO:0000313" key="2">
    <source>
        <dbReference type="EMBL" id="MBC2768776.1"/>
    </source>
</evidence>
<feature type="region of interest" description="Disordered" evidence="1">
    <location>
        <begin position="1"/>
        <end position="27"/>
    </location>
</feature>
<name>A0A842HKG5_9BURK</name>
<comment type="caution">
    <text evidence="2">The sequence shown here is derived from an EMBL/GenBank/DDBJ whole genome shotgun (WGS) entry which is preliminary data.</text>
</comment>
<reference evidence="2 3" key="1">
    <citation type="submission" date="2020-08" db="EMBL/GenBank/DDBJ databases">
        <title>Paraeoetvoesia sp. YC-7-48 draft genome sequence.</title>
        <authorList>
            <person name="Yao L."/>
        </authorList>
    </citation>
    <scope>NUCLEOTIDE SEQUENCE [LARGE SCALE GENOMIC DNA]</scope>
    <source>
        <strain evidence="3">YC-7-48</strain>
    </source>
</reference>
<keyword evidence="3" id="KW-1185">Reference proteome</keyword>
<gene>
    <name evidence="2" type="ORF">GTU67_02470</name>
</gene>
<protein>
    <submittedName>
        <fullName evidence="2">Uncharacterized protein</fullName>
    </submittedName>
</protein>
<dbReference type="AlphaFoldDB" id="A0A842HKG5"/>
<dbReference type="EMBL" id="JACJUU010000001">
    <property type="protein sequence ID" value="MBC2768776.1"/>
    <property type="molecule type" value="Genomic_DNA"/>
</dbReference>
<sequence length="121" mass="14227">MSDTFKPFWPKDAQKNELTGLGDNPKRIDLGKPDAAAAELSETLQTIATNSLFTRLMLWGSRSASFALVWIVRPLVWWPLKALFHAIIWTNTPNENSRRNQKELERRWEIQRRDEDSRRYN</sequence>
<dbReference type="Proteomes" id="UP000545386">
    <property type="component" value="Unassembled WGS sequence"/>
</dbReference>
<proteinExistence type="predicted"/>